<organism evidence="2 3">
    <name type="scientific">Champsocephalus esox</name>
    <name type="common">pike icefish</name>
    <dbReference type="NCBI Taxonomy" id="159716"/>
    <lineage>
        <taxon>Eukaryota</taxon>
        <taxon>Metazoa</taxon>
        <taxon>Chordata</taxon>
        <taxon>Craniata</taxon>
        <taxon>Vertebrata</taxon>
        <taxon>Euteleostomi</taxon>
        <taxon>Actinopterygii</taxon>
        <taxon>Neopterygii</taxon>
        <taxon>Teleostei</taxon>
        <taxon>Neoteleostei</taxon>
        <taxon>Acanthomorphata</taxon>
        <taxon>Eupercaria</taxon>
        <taxon>Perciformes</taxon>
        <taxon>Notothenioidei</taxon>
        <taxon>Channichthyidae</taxon>
        <taxon>Champsocephalus</taxon>
    </lineage>
</organism>
<accession>A0AAN8B9G6</accession>
<comment type="caution">
    <text evidence="2">The sequence shown here is derived from an EMBL/GenBank/DDBJ whole genome shotgun (WGS) entry which is preliminary data.</text>
</comment>
<proteinExistence type="predicted"/>
<evidence type="ECO:0000313" key="3">
    <source>
        <dbReference type="Proteomes" id="UP001335648"/>
    </source>
</evidence>
<reference evidence="2 3" key="1">
    <citation type="journal article" date="2023" name="Mol. Biol. Evol.">
        <title>Genomics of Secondarily Temperate Adaptation in the Only Non-Antarctic Icefish.</title>
        <authorList>
            <person name="Rivera-Colon A.G."/>
            <person name="Rayamajhi N."/>
            <person name="Minhas B.F."/>
            <person name="Madrigal G."/>
            <person name="Bilyk K.T."/>
            <person name="Yoon V."/>
            <person name="Hune M."/>
            <person name="Gregory S."/>
            <person name="Cheng C.H.C."/>
            <person name="Catchen J.M."/>
        </authorList>
    </citation>
    <scope>NUCLEOTIDE SEQUENCE [LARGE SCALE GENOMIC DNA]</scope>
    <source>
        <strain evidence="2">JC2023a</strain>
    </source>
</reference>
<feature type="compositionally biased region" description="Polar residues" evidence="1">
    <location>
        <begin position="41"/>
        <end position="53"/>
    </location>
</feature>
<evidence type="ECO:0000313" key="2">
    <source>
        <dbReference type="EMBL" id="KAK5880587.1"/>
    </source>
</evidence>
<evidence type="ECO:0000256" key="1">
    <source>
        <dbReference type="SAM" id="MobiDB-lite"/>
    </source>
</evidence>
<gene>
    <name evidence="2" type="ORF">CesoFtcFv8_023599</name>
</gene>
<dbReference type="AlphaFoldDB" id="A0AAN8B9G6"/>
<protein>
    <submittedName>
        <fullName evidence="2">Uncharacterized protein</fullName>
    </submittedName>
</protein>
<feature type="region of interest" description="Disordered" evidence="1">
    <location>
        <begin position="33"/>
        <end position="72"/>
    </location>
</feature>
<sequence length="72" mass="7878">MKDLQQTVGEVMKERVVPVWNSQTAQSHTGFLFCSEPEGTRGQNLPSDQQGSDKTAACRQQAAGRPPHYSSS</sequence>
<dbReference type="EMBL" id="JAULUE010002064">
    <property type="protein sequence ID" value="KAK5880587.1"/>
    <property type="molecule type" value="Genomic_DNA"/>
</dbReference>
<dbReference type="Proteomes" id="UP001335648">
    <property type="component" value="Unassembled WGS sequence"/>
</dbReference>
<name>A0AAN8B9G6_9TELE</name>
<keyword evidence="3" id="KW-1185">Reference proteome</keyword>